<keyword evidence="3" id="KW-1185">Reference proteome</keyword>
<evidence type="ECO:0000313" key="2">
    <source>
        <dbReference type="EMBL" id="PWD50674.1"/>
    </source>
</evidence>
<evidence type="ECO:0008006" key="4">
    <source>
        <dbReference type="Google" id="ProtNLM"/>
    </source>
</evidence>
<proteinExistence type="predicted"/>
<dbReference type="Gene3D" id="2.70.98.70">
    <property type="match status" value="1"/>
</dbReference>
<gene>
    <name evidence="2" type="ORF">C8046_08405</name>
</gene>
<feature type="region of interest" description="Disordered" evidence="1">
    <location>
        <begin position="20"/>
        <end position="42"/>
    </location>
</feature>
<organism evidence="2 3">
    <name type="scientific">Serinibacter arcticus</name>
    <dbReference type="NCBI Taxonomy" id="1655435"/>
    <lineage>
        <taxon>Bacteria</taxon>
        <taxon>Bacillati</taxon>
        <taxon>Actinomycetota</taxon>
        <taxon>Actinomycetes</taxon>
        <taxon>Micrococcales</taxon>
        <taxon>Beutenbergiaceae</taxon>
        <taxon>Serinibacter</taxon>
    </lineage>
</organism>
<dbReference type="OrthoDB" id="9793856at2"/>
<sequence>MTEFSGPLSRALPTWRTAVRAPHGLDGPPGGTALPAPPATDRSAWRADRLDTVTVTDLLARVATDRGAPWPTPRARDLARLHRDGDRDAYEQIVFARQARLTRAVLAAATTGEECDLDEVADGVWSLCEQSTWCWPAHDDVGPRRGWVLPSAGDPYLDLGAGEVAGQLAWVDAVLGEALAARWPGLRERVRHEVAVRVLDPFLTRRDWHWIGLDGDVHNWNPWIHGNVLVSALVLAEPAVRADAVVLAVEGIDRYLAAMPADGAVDEGYAYWWNGACRAMEALQVLAHATDGVVDARELPLLRALVAFPARSHLGGEWFLNVADGPARPGDQPWHSLLRAGTWLGDADAVAFARARRDPARALTRDTDGLGRCVLALTDPRWRDAAAVPVAAPVDADVWWPSVQVRLARPRPGHRLTLAVKGGHNGEHHNHNDVGEVVVARDGVPVLVDAGRPTYTAATFGPDRYDTWCLRSEWHNVPAIAGLEQGVGERYAASDVVVHPRGLALDLTGAYPGVVGTWRRTAVLAEDGRAVVTDVWELPAGTPPTRYHLVLAGHVRADGHDGVVVTPVEGDGDVRIGWTLTDAVAKRPSPEPVLEEIALTDPMLGDVWGSALTRLTLALPGPTGTLTLVVREVEETS</sequence>
<evidence type="ECO:0000256" key="1">
    <source>
        <dbReference type="SAM" id="MobiDB-lite"/>
    </source>
</evidence>
<dbReference type="AlphaFoldDB" id="A0A2U1ZUM0"/>
<dbReference type="InterPro" id="IPR008929">
    <property type="entry name" value="Chondroitin_lyas"/>
</dbReference>
<name>A0A2U1ZUM0_9MICO</name>
<dbReference type="SUPFAM" id="SSF48230">
    <property type="entry name" value="Chondroitin AC/alginate lyase"/>
    <property type="match status" value="1"/>
</dbReference>
<reference evidence="2 3" key="1">
    <citation type="submission" date="2018-03" db="EMBL/GenBank/DDBJ databases">
        <title>Genome assembly of novel Miniimonas species PCH200.</title>
        <authorList>
            <person name="Thakur V."/>
            <person name="Kumar V."/>
            <person name="Singh D."/>
        </authorList>
    </citation>
    <scope>NUCLEOTIDE SEQUENCE [LARGE SCALE GENOMIC DNA]</scope>
    <source>
        <strain evidence="2 3">PCH200</strain>
    </source>
</reference>
<protein>
    <recommendedName>
        <fullName evidence="4">Heparinase II/III-like protein</fullName>
    </recommendedName>
</protein>
<dbReference type="Proteomes" id="UP000245166">
    <property type="component" value="Unassembled WGS sequence"/>
</dbReference>
<dbReference type="EMBL" id="PYHR01000002">
    <property type="protein sequence ID" value="PWD50674.1"/>
    <property type="molecule type" value="Genomic_DNA"/>
</dbReference>
<evidence type="ECO:0000313" key="3">
    <source>
        <dbReference type="Proteomes" id="UP000245166"/>
    </source>
</evidence>
<accession>A0A2U1ZUM0</accession>
<comment type="caution">
    <text evidence="2">The sequence shown here is derived from an EMBL/GenBank/DDBJ whole genome shotgun (WGS) entry which is preliminary data.</text>
</comment>
<dbReference type="RefSeq" id="WP_109229055.1">
    <property type="nucleotide sequence ID" value="NZ_PYHR01000002.1"/>
</dbReference>
<dbReference type="Gene3D" id="1.50.10.100">
    <property type="entry name" value="Chondroitin AC/alginate lyase"/>
    <property type="match status" value="1"/>
</dbReference>